<dbReference type="STRING" id="35752.SAMN05421541_10941"/>
<sequence length="77" mass="8249">MLPQTPKLDRRSTITLGMNARDEQAAAHAGMAGQRSNGVETQGQCEVALGLYTELGMPTAAEIRAHLETLDLIDSPE</sequence>
<evidence type="ECO:0000313" key="1">
    <source>
        <dbReference type="EMBL" id="SFF34448.1"/>
    </source>
</evidence>
<dbReference type="EMBL" id="FONV01000009">
    <property type="protein sequence ID" value="SFF34448.1"/>
    <property type="molecule type" value="Genomic_DNA"/>
</dbReference>
<accession>A0A1I2HY85</accession>
<keyword evidence="2" id="KW-1185">Reference proteome</keyword>
<organism evidence="1 2">
    <name type="scientific">Actinoplanes philippinensis</name>
    <dbReference type="NCBI Taxonomy" id="35752"/>
    <lineage>
        <taxon>Bacteria</taxon>
        <taxon>Bacillati</taxon>
        <taxon>Actinomycetota</taxon>
        <taxon>Actinomycetes</taxon>
        <taxon>Micromonosporales</taxon>
        <taxon>Micromonosporaceae</taxon>
        <taxon>Actinoplanes</taxon>
    </lineage>
</organism>
<evidence type="ECO:0000313" key="2">
    <source>
        <dbReference type="Proteomes" id="UP000199645"/>
    </source>
</evidence>
<dbReference type="Proteomes" id="UP000199645">
    <property type="component" value="Unassembled WGS sequence"/>
</dbReference>
<proteinExistence type="predicted"/>
<reference evidence="1 2" key="1">
    <citation type="submission" date="2016-10" db="EMBL/GenBank/DDBJ databases">
        <authorList>
            <person name="de Groot N.N."/>
        </authorList>
    </citation>
    <scope>NUCLEOTIDE SEQUENCE [LARGE SCALE GENOMIC DNA]</scope>
    <source>
        <strain evidence="1 2">DSM 43019</strain>
    </source>
</reference>
<protein>
    <submittedName>
        <fullName evidence="1">Uncharacterized protein</fullName>
    </submittedName>
</protein>
<dbReference type="AlphaFoldDB" id="A0A1I2HY85"/>
<gene>
    <name evidence="1" type="ORF">SAMN05421541_10941</name>
</gene>
<name>A0A1I2HY85_9ACTN</name>